<reference evidence="1 2" key="1">
    <citation type="journal article" date="2022" name="Allergy">
        <title>Genome assembly and annotation of Periplaneta americana reveal a comprehensive cockroach allergen profile.</title>
        <authorList>
            <person name="Wang L."/>
            <person name="Xiong Q."/>
            <person name="Saelim N."/>
            <person name="Wang L."/>
            <person name="Nong W."/>
            <person name="Wan A.T."/>
            <person name="Shi M."/>
            <person name="Liu X."/>
            <person name="Cao Q."/>
            <person name="Hui J.H.L."/>
            <person name="Sookrung N."/>
            <person name="Leung T.F."/>
            <person name="Tungtrongchitr A."/>
            <person name="Tsui S.K.W."/>
        </authorList>
    </citation>
    <scope>NUCLEOTIDE SEQUENCE [LARGE SCALE GENOMIC DNA]</scope>
    <source>
        <strain evidence="1">PWHHKU_190912</strain>
    </source>
</reference>
<dbReference type="Gene3D" id="3.30.420.10">
    <property type="entry name" value="Ribonuclease H-like superfamily/Ribonuclease H"/>
    <property type="match status" value="1"/>
</dbReference>
<organism evidence="1 2">
    <name type="scientific">Periplaneta americana</name>
    <name type="common">American cockroach</name>
    <name type="synonym">Blatta americana</name>
    <dbReference type="NCBI Taxonomy" id="6978"/>
    <lineage>
        <taxon>Eukaryota</taxon>
        <taxon>Metazoa</taxon>
        <taxon>Ecdysozoa</taxon>
        <taxon>Arthropoda</taxon>
        <taxon>Hexapoda</taxon>
        <taxon>Insecta</taxon>
        <taxon>Pterygota</taxon>
        <taxon>Neoptera</taxon>
        <taxon>Polyneoptera</taxon>
        <taxon>Dictyoptera</taxon>
        <taxon>Blattodea</taxon>
        <taxon>Blattoidea</taxon>
        <taxon>Blattidae</taxon>
        <taxon>Blattinae</taxon>
        <taxon>Periplaneta</taxon>
    </lineage>
</organism>
<name>A0ABQ8RYZ5_PERAM</name>
<proteinExistence type="predicted"/>
<sequence length="161" mass="19463">MAGLSVHICTVLPYYHQLQVARETGLSKSSVHRVLKRAQWKSFIPRLVHALNEDDHDRRIEFCEWYQAKCAEDNQFPYKIVWSDEATFKLNGSINRRNCTYWAANNPHVIVEHHVNLTRRYSVVWFISIWFNWTFFLWYRDWCNLPQITKTIRHAMHRKDV</sequence>
<keyword evidence="2" id="KW-1185">Reference proteome</keyword>
<dbReference type="PANTHER" id="PTHR47326:SF1">
    <property type="entry name" value="HTH PSQ-TYPE DOMAIN-CONTAINING PROTEIN"/>
    <property type="match status" value="1"/>
</dbReference>
<evidence type="ECO:0000313" key="1">
    <source>
        <dbReference type="EMBL" id="KAJ4426918.1"/>
    </source>
</evidence>
<evidence type="ECO:0008006" key="3">
    <source>
        <dbReference type="Google" id="ProtNLM"/>
    </source>
</evidence>
<dbReference type="InterPro" id="IPR036397">
    <property type="entry name" value="RNaseH_sf"/>
</dbReference>
<dbReference type="PANTHER" id="PTHR47326">
    <property type="entry name" value="TRANSPOSABLE ELEMENT TC3 TRANSPOSASE-LIKE PROTEIN"/>
    <property type="match status" value="1"/>
</dbReference>
<dbReference type="Proteomes" id="UP001148838">
    <property type="component" value="Unassembled WGS sequence"/>
</dbReference>
<comment type="caution">
    <text evidence="1">The sequence shown here is derived from an EMBL/GenBank/DDBJ whole genome shotgun (WGS) entry which is preliminary data.</text>
</comment>
<dbReference type="EMBL" id="JAJSOF020000039">
    <property type="protein sequence ID" value="KAJ4426918.1"/>
    <property type="molecule type" value="Genomic_DNA"/>
</dbReference>
<accession>A0ABQ8RYZ5</accession>
<evidence type="ECO:0000313" key="2">
    <source>
        <dbReference type="Proteomes" id="UP001148838"/>
    </source>
</evidence>
<gene>
    <name evidence="1" type="ORF">ANN_26717</name>
</gene>
<protein>
    <recommendedName>
        <fullName evidence="3">Transposase</fullName>
    </recommendedName>
</protein>